<reference evidence="6 7" key="1">
    <citation type="submission" date="2018-06" db="EMBL/GenBank/DDBJ databases">
        <title>Complete Genomes of Monosporascus.</title>
        <authorList>
            <person name="Robinson A.J."/>
            <person name="Natvig D.O."/>
        </authorList>
    </citation>
    <scope>NUCLEOTIDE SEQUENCE [LARGE SCALE GENOMIC DNA]</scope>
    <source>
        <strain evidence="6 7">CBS 609.92</strain>
    </source>
</reference>
<evidence type="ECO:0000256" key="3">
    <source>
        <dbReference type="ARBA" id="ARBA00022729"/>
    </source>
</evidence>
<gene>
    <name evidence="6" type="ORF">DL762_005996</name>
</gene>
<evidence type="ECO:0000256" key="5">
    <source>
        <dbReference type="ARBA" id="ARBA00023180"/>
    </source>
</evidence>
<keyword evidence="3" id="KW-0732">Signal</keyword>
<dbReference type="InterPro" id="IPR008758">
    <property type="entry name" value="Peptidase_S28"/>
</dbReference>
<evidence type="ECO:0000313" key="7">
    <source>
        <dbReference type="Proteomes" id="UP000294003"/>
    </source>
</evidence>
<keyword evidence="2" id="KW-0645">Protease</keyword>
<protein>
    <submittedName>
        <fullName evidence="6">Uncharacterized protein</fullName>
    </submittedName>
</protein>
<sequence length="544" mass="60944">MVHIVPVIGLLSVAQGLLHRQPLPIRELAKQIRPALDSTDAKEFDLKAMYPEYKLATPIDHFHNKSKYEPHSDDKFDLRYWFDDQFYKPGGPVIVLCGGETSGARRLPFLQKGIVYELAKATGGLGVILEHRYYGESIPVDSFSTENLRFLTTEQALADTAYFANNVKFDGLTDFDLSPESSPWIAYGGSYAGAFVAFLRVVYPDVFWGSISSSGVPAAIWDYWEYFEAARIFGPSACVETTQKVTDLVDQVLGSDNPGSIAQLKGAFGLGGLSHNTDFANVLSRGISGLQGLNWDPAVSNNAFFEYCGNVSAYEALYPAMEERRALIEEFLIIAGYGDELDPLATRTLNYIGWLNLTTVSKCDETQDECFTSYNTTFYEQDDLSQTWRLWMYQVCTEWGYLQTGSGAPPDRLPLISRTIDLEYTSIVCRKAFNLSEPANVENINKYGAFNISHSRLAFVDGEWDPWRGAGVHALTLPDRNSSVSEPYILIDRAVHHWDENGLLPNETTPDLPPAPVVYVKKQIKAFVLAWLTEWESKRTSIPR</sequence>
<dbReference type="PANTHER" id="PTHR11010:SF117">
    <property type="entry name" value="SERINE PROTEASE 16"/>
    <property type="match status" value="1"/>
</dbReference>
<evidence type="ECO:0000313" key="6">
    <source>
        <dbReference type="EMBL" id="RYO83720.1"/>
    </source>
</evidence>
<proteinExistence type="inferred from homology"/>
<accession>A0ABY0H396</accession>
<organism evidence="6 7">
    <name type="scientific">Monosporascus cannonballus</name>
    <dbReference type="NCBI Taxonomy" id="155416"/>
    <lineage>
        <taxon>Eukaryota</taxon>
        <taxon>Fungi</taxon>
        <taxon>Dikarya</taxon>
        <taxon>Ascomycota</taxon>
        <taxon>Pezizomycotina</taxon>
        <taxon>Sordariomycetes</taxon>
        <taxon>Xylariomycetidae</taxon>
        <taxon>Xylariales</taxon>
        <taxon>Xylariales incertae sedis</taxon>
        <taxon>Monosporascus</taxon>
    </lineage>
</organism>
<evidence type="ECO:0000256" key="4">
    <source>
        <dbReference type="ARBA" id="ARBA00022801"/>
    </source>
</evidence>
<dbReference type="Gene3D" id="3.40.50.1820">
    <property type="entry name" value="alpha/beta hydrolase"/>
    <property type="match status" value="2"/>
</dbReference>
<dbReference type="EMBL" id="QJNS01000182">
    <property type="protein sequence ID" value="RYO83720.1"/>
    <property type="molecule type" value="Genomic_DNA"/>
</dbReference>
<dbReference type="SUPFAM" id="SSF53474">
    <property type="entry name" value="alpha/beta-Hydrolases"/>
    <property type="match status" value="1"/>
</dbReference>
<dbReference type="Pfam" id="PF05577">
    <property type="entry name" value="Peptidase_S28"/>
    <property type="match status" value="2"/>
</dbReference>
<comment type="similarity">
    <text evidence="1">Belongs to the peptidase S28 family.</text>
</comment>
<evidence type="ECO:0000256" key="1">
    <source>
        <dbReference type="ARBA" id="ARBA00011079"/>
    </source>
</evidence>
<dbReference type="Proteomes" id="UP000294003">
    <property type="component" value="Unassembled WGS sequence"/>
</dbReference>
<keyword evidence="5" id="KW-0325">Glycoprotein</keyword>
<keyword evidence="4" id="KW-0378">Hydrolase</keyword>
<comment type="caution">
    <text evidence="6">The sequence shown here is derived from an EMBL/GenBank/DDBJ whole genome shotgun (WGS) entry which is preliminary data.</text>
</comment>
<dbReference type="PANTHER" id="PTHR11010">
    <property type="entry name" value="PROTEASE S28 PRO-X CARBOXYPEPTIDASE-RELATED"/>
    <property type="match status" value="1"/>
</dbReference>
<dbReference type="InterPro" id="IPR029058">
    <property type="entry name" value="AB_hydrolase_fold"/>
</dbReference>
<name>A0ABY0H396_9PEZI</name>
<evidence type="ECO:0000256" key="2">
    <source>
        <dbReference type="ARBA" id="ARBA00022670"/>
    </source>
</evidence>
<keyword evidence="7" id="KW-1185">Reference proteome</keyword>